<keyword evidence="15" id="KW-1185">Reference proteome</keyword>
<organism evidence="14 15">
    <name type="scientific">Sphaerobolus stellatus (strain SS14)</name>
    <dbReference type="NCBI Taxonomy" id="990650"/>
    <lineage>
        <taxon>Eukaryota</taxon>
        <taxon>Fungi</taxon>
        <taxon>Dikarya</taxon>
        <taxon>Basidiomycota</taxon>
        <taxon>Agaricomycotina</taxon>
        <taxon>Agaricomycetes</taxon>
        <taxon>Phallomycetidae</taxon>
        <taxon>Geastrales</taxon>
        <taxon>Sphaerobolaceae</taxon>
        <taxon>Sphaerobolus</taxon>
    </lineage>
</organism>
<evidence type="ECO:0000256" key="3">
    <source>
        <dbReference type="ARBA" id="ARBA00007658"/>
    </source>
</evidence>
<gene>
    <name evidence="14" type="ORF">M422DRAFT_50314</name>
</gene>
<dbReference type="Gene3D" id="1.50.10.10">
    <property type="match status" value="1"/>
</dbReference>
<dbReference type="PANTHER" id="PTHR11742:SF55">
    <property type="entry name" value="ENDOPLASMIC RETICULUM MANNOSYL-OLIGOSACCHARIDE 1,2-ALPHA-MANNOSIDASE"/>
    <property type="match status" value="1"/>
</dbReference>
<evidence type="ECO:0000256" key="2">
    <source>
        <dbReference type="ARBA" id="ARBA00004922"/>
    </source>
</evidence>
<evidence type="ECO:0000256" key="11">
    <source>
        <dbReference type="PIRSR" id="PIRSR601382-2"/>
    </source>
</evidence>
<dbReference type="Proteomes" id="UP000054279">
    <property type="component" value="Unassembled WGS sequence"/>
</dbReference>
<name>A0A0C9USE8_SPHS4</name>
<evidence type="ECO:0000256" key="7">
    <source>
        <dbReference type="ARBA" id="ARBA00023157"/>
    </source>
</evidence>
<keyword evidence="5 13" id="KW-0378">Hydrolase</keyword>
<comment type="pathway">
    <text evidence="2">Protein modification; protein glycosylation.</text>
</comment>
<feature type="active site" description="Proton donor" evidence="10">
    <location>
        <position position="173"/>
    </location>
</feature>
<dbReference type="SUPFAM" id="SSF48225">
    <property type="entry name" value="Seven-hairpin glycosidases"/>
    <property type="match status" value="1"/>
</dbReference>
<comment type="cofactor">
    <cofactor evidence="1 11">
        <name>Ca(2+)</name>
        <dbReference type="ChEBI" id="CHEBI:29108"/>
    </cofactor>
</comment>
<dbReference type="GO" id="GO:0005975">
    <property type="term" value="P:carbohydrate metabolic process"/>
    <property type="evidence" value="ECO:0007669"/>
    <property type="project" value="InterPro"/>
</dbReference>
<comment type="similarity">
    <text evidence="3 13">Belongs to the glycosyl hydrolase 47 family.</text>
</comment>
<keyword evidence="7 12" id="KW-1015">Disulfide bond</keyword>
<protein>
    <recommendedName>
        <fullName evidence="13">alpha-1,2-Mannosidase</fullName>
        <ecNumber evidence="13">3.2.1.-</ecNumber>
    </recommendedName>
</protein>
<proteinExistence type="inferred from homology"/>
<dbReference type="PANTHER" id="PTHR11742">
    <property type="entry name" value="MANNOSYL-OLIGOSACCHARIDE ALPHA-1,2-MANNOSIDASE-RELATED"/>
    <property type="match status" value="1"/>
</dbReference>
<evidence type="ECO:0000313" key="15">
    <source>
        <dbReference type="Proteomes" id="UP000054279"/>
    </source>
</evidence>
<accession>A0A0C9USE8</accession>
<evidence type="ECO:0000256" key="13">
    <source>
        <dbReference type="RuleBase" id="RU361193"/>
    </source>
</evidence>
<dbReference type="EC" id="3.2.1.-" evidence="13"/>
<evidence type="ECO:0000256" key="1">
    <source>
        <dbReference type="ARBA" id="ARBA00001913"/>
    </source>
</evidence>
<dbReference type="GO" id="GO:0004571">
    <property type="term" value="F:mannosyl-oligosaccharide 1,2-alpha-mannosidase activity"/>
    <property type="evidence" value="ECO:0007669"/>
    <property type="project" value="UniProtKB-EC"/>
</dbReference>
<comment type="catalytic activity">
    <reaction evidence="9">
        <text>N(4)-(alpha-D-Man-(1-&gt;2)-alpha-D-Man-(1-&gt;2)-alpha-D-Man-(1-&gt;3)-[alpha-D-Man-(1-&gt;2)-alpha-D-Man-(1-&gt;3)-[alpha-D-Man-(1-&gt;2)-alpha-D-Man-(1-&gt;6)]-alpha-D-Man-(1-&gt;6)]-beta-D-Man-(1-&gt;4)-beta-D-GlcNAc-(1-&gt;4)-beta-D-GlcNAc)-L-asparaginyl-[protein] (N-glucan mannose isomer 9A1,2,3B1,2,3) + 4 H2O = N(4)-(alpha-D-Man-(1-&gt;3)-[alpha-D-Man-(1-&gt;3)-[alpha-D-Man-(1-&gt;6)]-alpha-D-Man-(1-&gt;6)]-beta-D-Man-(1-&gt;4)-beta-D-GlcNAc-(1-&gt;4)-beta-D-GlcNAc)-L-asparaginyl-[protein] (N-glucan mannose isomer 5A1,2) + 4 beta-D-mannose</text>
        <dbReference type="Rhea" id="RHEA:56008"/>
        <dbReference type="Rhea" id="RHEA-COMP:14356"/>
        <dbReference type="Rhea" id="RHEA-COMP:14367"/>
        <dbReference type="ChEBI" id="CHEBI:15377"/>
        <dbReference type="ChEBI" id="CHEBI:28563"/>
        <dbReference type="ChEBI" id="CHEBI:59087"/>
        <dbReference type="ChEBI" id="CHEBI:139493"/>
        <dbReference type="EC" id="3.2.1.113"/>
    </reaction>
</comment>
<dbReference type="PRINTS" id="PR00747">
    <property type="entry name" value="GLYHDRLASE47"/>
</dbReference>
<dbReference type="GO" id="GO:0036503">
    <property type="term" value="P:ERAD pathway"/>
    <property type="evidence" value="ECO:0007669"/>
    <property type="project" value="UniProtKB-ARBA"/>
</dbReference>
<sequence>MYSPRRILLVSLCVIVVWVIRFPPYTTFLSGSGSASAAVSGAEGLGVDHSTQQVTSKFGFNGYGGRKGKQRVFWKDKSKNANAKLWEKRGEEVKEAFVHAYEAYERFAPFPNDELLPLTNGSTNNLNGWGLTMVDSLDTMLLLGLKAEFHRGVENVEMLNFSLPAGQHAQFFETVIRYLGGLLSGYALTGEPILLRKAEELGVKLLPAFNTTSGMPLYAVNPRTKEVTNKGGHTMLLAEVASCQMEFKYLTWLTGKEEFFSKVDRVMDHLKIHQPDHGIWPTVFDIDTGKPRDGHHSIGAWADSAYEYLLKQYLLSGKTEHRLAKMYMKAINGVLENLVFVSKTRNLLYITDTHEFMPTRKFEHLSCFFPGLLALGVDTLPGSVMTESDRQLHMWAAEGLAHTCWVMYADQPSGLGPEVALFHGKLHGEGYPGYPTTDGASEKWTEHILQWRMAGMPGDKPPGVDNPGPPLMRGNEDNSDYDLITPSYLLRPETLESMYVMYRVTKDPKWRDRGWQIWEAIAKNTRTWSGFASVYGVDAPHPPREDSMPSYFLAETVKYAYLLTMDEDPWPSDEFVFNTEAHPLPIFRWDASERQRLGVDEVPSTFKL</sequence>
<feature type="active site" description="Proton donor" evidence="10">
    <location>
        <position position="418"/>
    </location>
</feature>
<evidence type="ECO:0000256" key="8">
    <source>
        <dbReference type="ARBA" id="ARBA00047669"/>
    </source>
</evidence>
<evidence type="ECO:0000313" key="14">
    <source>
        <dbReference type="EMBL" id="KIJ37739.1"/>
    </source>
</evidence>
<dbReference type="GO" id="GO:0005783">
    <property type="term" value="C:endoplasmic reticulum"/>
    <property type="evidence" value="ECO:0007669"/>
    <property type="project" value="TreeGrafter"/>
</dbReference>
<dbReference type="GO" id="GO:0016020">
    <property type="term" value="C:membrane"/>
    <property type="evidence" value="ECO:0007669"/>
    <property type="project" value="InterPro"/>
</dbReference>
<dbReference type="InterPro" id="IPR012341">
    <property type="entry name" value="6hp_glycosidase-like_sf"/>
</dbReference>
<evidence type="ECO:0000256" key="5">
    <source>
        <dbReference type="ARBA" id="ARBA00022801"/>
    </source>
</evidence>
<dbReference type="InterPro" id="IPR050749">
    <property type="entry name" value="Glycosyl_Hydrolase_47"/>
</dbReference>
<dbReference type="Pfam" id="PF01532">
    <property type="entry name" value="Glyco_hydro_47"/>
    <property type="match status" value="1"/>
</dbReference>
<dbReference type="OrthoDB" id="8118055at2759"/>
<evidence type="ECO:0000256" key="10">
    <source>
        <dbReference type="PIRSR" id="PIRSR601382-1"/>
    </source>
</evidence>
<feature type="active site" evidence="10">
    <location>
        <position position="493"/>
    </location>
</feature>
<comment type="catalytic activity">
    <reaction evidence="8">
        <text>N(4)-(alpha-D-Man-(1-&gt;2)-alpha-D-Man-(1-&gt;2)-alpha-D-Man-(1-&gt;3)-[alpha-D-Man-(1-&gt;3)-[alpha-D-Man-(1-&gt;2)-alpha-D-Man-(1-&gt;6)]-alpha-D-Man-(1-&gt;6)]-beta-D-Man-(1-&gt;4)-beta-D-GlcNAc-(1-&gt;4)-beta-D-GlcNAc)-L-asparaginyl-[protein] (N-glucan mannose isomer 8A1,2,3B1,3) + 3 H2O = N(4)-(alpha-D-Man-(1-&gt;3)-[alpha-D-Man-(1-&gt;3)-[alpha-D-Man-(1-&gt;6)]-alpha-D-Man-(1-&gt;6)]-beta-D-Man-(1-&gt;4)-beta-D-GlcNAc-(1-&gt;4)-beta-D-GlcNAc)-L-asparaginyl-[protein] (N-glucan mannose isomer 5A1,2) + 3 beta-D-mannose</text>
        <dbReference type="Rhea" id="RHEA:56028"/>
        <dbReference type="Rhea" id="RHEA-COMP:14358"/>
        <dbReference type="Rhea" id="RHEA-COMP:14367"/>
        <dbReference type="ChEBI" id="CHEBI:15377"/>
        <dbReference type="ChEBI" id="CHEBI:28563"/>
        <dbReference type="ChEBI" id="CHEBI:59087"/>
        <dbReference type="ChEBI" id="CHEBI:60628"/>
        <dbReference type="EC" id="3.2.1.113"/>
    </reaction>
</comment>
<dbReference type="EMBL" id="KN837167">
    <property type="protein sequence ID" value="KIJ37739.1"/>
    <property type="molecule type" value="Genomic_DNA"/>
</dbReference>
<keyword evidence="13" id="KW-0326">Glycosidase</keyword>
<evidence type="ECO:0000256" key="6">
    <source>
        <dbReference type="ARBA" id="ARBA00022837"/>
    </source>
</evidence>
<feature type="disulfide bond" evidence="12">
    <location>
        <begin position="367"/>
        <end position="404"/>
    </location>
</feature>
<keyword evidence="6 11" id="KW-0106">Calcium</keyword>
<dbReference type="HOGENOM" id="CLU_003818_0_2_1"/>
<dbReference type="GO" id="GO:0005509">
    <property type="term" value="F:calcium ion binding"/>
    <property type="evidence" value="ECO:0007669"/>
    <property type="project" value="InterPro"/>
</dbReference>
<feature type="active site" evidence="10">
    <location>
        <position position="303"/>
    </location>
</feature>
<evidence type="ECO:0000256" key="9">
    <source>
        <dbReference type="ARBA" id="ARBA00048605"/>
    </source>
</evidence>
<dbReference type="InterPro" id="IPR001382">
    <property type="entry name" value="Glyco_hydro_47"/>
</dbReference>
<feature type="binding site" evidence="11">
    <location>
        <position position="579"/>
    </location>
    <ligand>
        <name>Ca(2+)</name>
        <dbReference type="ChEBI" id="CHEBI:29108"/>
    </ligand>
</feature>
<evidence type="ECO:0000256" key="12">
    <source>
        <dbReference type="PIRSR" id="PIRSR601382-3"/>
    </source>
</evidence>
<keyword evidence="4 11" id="KW-0479">Metal-binding</keyword>
<dbReference type="InterPro" id="IPR036026">
    <property type="entry name" value="Seven-hairpin_glycosidases"/>
</dbReference>
<evidence type="ECO:0000256" key="4">
    <source>
        <dbReference type="ARBA" id="ARBA00022723"/>
    </source>
</evidence>
<reference evidence="14 15" key="1">
    <citation type="submission" date="2014-06" db="EMBL/GenBank/DDBJ databases">
        <title>Evolutionary Origins and Diversification of the Mycorrhizal Mutualists.</title>
        <authorList>
            <consortium name="DOE Joint Genome Institute"/>
            <consortium name="Mycorrhizal Genomics Consortium"/>
            <person name="Kohler A."/>
            <person name="Kuo A."/>
            <person name="Nagy L.G."/>
            <person name="Floudas D."/>
            <person name="Copeland A."/>
            <person name="Barry K.W."/>
            <person name="Cichocki N."/>
            <person name="Veneault-Fourrey C."/>
            <person name="LaButti K."/>
            <person name="Lindquist E.A."/>
            <person name="Lipzen A."/>
            <person name="Lundell T."/>
            <person name="Morin E."/>
            <person name="Murat C."/>
            <person name="Riley R."/>
            <person name="Ohm R."/>
            <person name="Sun H."/>
            <person name="Tunlid A."/>
            <person name="Henrissat B."/>
            <person name="Grigoriev I.V."/>
            <person name="Hibbett D.S."/>
            <person name="Martin F."/>
        </authorList>
    </citation>
    <scope>NUCLEOTIDE SEQUENCE [LARGE SCALE GENOMIC DNA]</scope>
    <source>
        <strain evidence="14 15">SS14</strain>
    </source>
</reference>
<dbReference type="AlphaFoldDB" id="A0A0C9USE8"/>